<reference evidence="1 2" key="1">
    <citation type="submission" date="2019-04" db="EMBL/GenBank/DDBJ databases">
        <title>Cohnella sp. nov. isolated from preserved vegetables.</title>
        <authorList>
            <person name="Lin S.-Y."/>
            <person name="Hung M.-H."/>
            <person name="Young C.-C."/>
        </authorList>
    </citation>
    <scope>NUCLEOTIDE SEQUENCE [LARGE SCALE GENOMIC DNA]</scope>
    <source>
        <strain evidence="1 2">CC-MHH1044</strain>
    </source>
</reference>
<protein>
    <recommendedName>
        <fullName evidence="3">DNA-binding response regulator</fullName>
    </recommendedName>
</protein>
<keyword evidence="2" id="KW-1185">Reference proteome</keyword>
<organism evidence="1 2">
    <name type="scientific">Cohnella fermenti</name>
    <dbReference type="NCBI Taxonomy" id="2565925"/>
    <lineage>
        <taxon>Bacteria</taxon>
        <taxon>Bacillati</taxon>
        <taxon>Bacillota</taxon>
        <taxon>Bacilli</taxon>
        <taxon>Bacillales</taxon>
        <taxon>Paenibacillaceae</taxon>
        <taxon>Cohnella</taxon>
    </lineage>
</organism>
<proteinExistence type="predicted"/>
<comment type="caution">
    <text evidence="1">The sequence shown here is derived from an EMBL/GenBank/DDBJ whole genome shotgun (WGS) entry which is preliminary data.</text>
</comment>
<accession>A0A4S4C742</accession>
<dbReference type="AlphaFoldDB" id="A0A4S4C742"/>
<dbReference type="Proteomes" id="UP000310636">
    <property type="component" value="Unassembled WGS sequence"/>
</dbReference>
<sequence length="225" mass="26452">MTLERRIEAFIEEQKKHATGQRLEMLNRNQNLNGTRKLLALLWTVLKSFDGLILEYEMVSNTGVRIYIDIFHDPLVIGFEAEGFVAHEEKLTRERFSFERMRIRTLGNRQFTFYPFSWDEMDKTPDACRRDLYELIGSRRLIADSKLVKLPVYEREVLRFAIIRFLPFTMGDTRRCLHLGDDACRAVLRSLIAKGYIRRVGGSESRSYGFEITHEGRELFRSGMN</sequence>
<dbReference type="OrthoDB" id="2579926at2"/>
<dbReference type="EMBL" id="SSOB01000003">
    <property type="protein sequence ID" value="THF83756.1"/>
    <property type="molecule type" value="Genomic_DNA"/>
</dbReference>
<gene>
    <name evidence="1" type="ORF">E6C55_03465</name>
</gene>
<name>A0A4S4C742_9BACL</name>
<dbReference type="RefSeq" id="WP_136368385.1">
    <property type="nucleotide sequence ID" value="NZ_SSOB01000003.1"/>
</dbReference>
<evidence type="ECO:0000313" key="2">
    <source>
        <dbReference type="Proteomes" id="UP000310636"/>
    </source>
</evidence>
<evidence type="ECO:0000313" key="1">
    <source>
        <dbReference type="EMBL" id="THF83756.1"/>
    </source>
</evidence>
<evidence type="ECO:0008006" key="3">
    <source>
        <dbReference type="Google" id="ProtNLM"/>
    </source>
</evidence>